<dbReference type="EMBL" id="CP021404">
    <property type="protein sequence ID" value="ATI41106.1"/>
    <property type="molecule type" value="Genomic_DNA"/>
</dbReference>
<sequence length="312" mass="34591">MTILTGPAIGEAARQICQSEGERYLAVSYWSGGSSDWLLKDAELENLHVVLDVNAGGTSPDEFRNLQRLLGDRLRVHPDLHAKTFSSEVAALVGSANATRPGLQMRPDGRLELAAHIEGSDAAEAFLNAKTAYQAGSEATNDHYGICELRYRRNGLNVIEAGQIAPLNFLAALRQQPHLYEAMPLIYTDQNLEDIEGAAQAFADLGIGEDLNWNYWDVYEFEFPPEIFNEKCVALHIGAQGGMSVAIVRPIATQDDFTFVQRVLWREVPGFEYNGRGARYIQDGYDTIWAAIEDFEGARITNVLDLITRLRG</sequence>
<reference evidence="1 2" key="1">
    <citation type="submission" date="2017-05" db="EMBL/GenBank/DDBJ databases">
        <title>Comparative genomic and metabolic analysis of manganese-oxidizing mechanisms in Celeribater manganoxidans DY25T: its adaption to the environment of polymetallic nodule.</title>
        <authorList>
            <person name="Wang X."/>
        </authorList>
    </citation>
    <scope>NUCLEOTIDE SEQUENCE [LARGE SCALE GENOMIC DNA]</scope>
    <source>
        <strain evidence="1 2">DY25</strain>
    </source>
</reference>
<name>A0A291LWH9_9RHOB</name>
<dbReference type="Proteomes" id="UP000219050">
    <property type="component" value="Chromosome"/>
</dbReference>
<keyword evidence="2" id="KW-1185">Reference proteome</keyword>
<accession>A0A291LWH9</accession>
<organism evidence="1 2">
    <name type="scientific">Pacificitalea manganoxidans</name>
    <dbReference type="NCBI Taxonomy" id="1411902"/>
    <lineage>
        <taxon>Bacteria</taxon>
        <taxon>Pseudomonadati</taxon>
        <taxon>Pseudomonadota</taxon>
        <taxon>Alphaproteobacteria</taxon>
        <taxon>Rhodobacterales</taxon>
        <taxon>Paracoccaceae</taxon>
        <taxon>Pacificitalea</taxon>
    </lineage>
</organism>
<evidence type="ECO:0000313" key="2">
    <source>
        <dbReference type="Proteomes" id="UP000219050"/>
    </source>
</evidence>
<dbReference type="OrthoDB" id="7605423at2"/>
<dbReference type="RefSeq" id="WP_097372654.1">
    <property type="nucleotide sequence ID" value="NZ_CP021404.1"/>
</dbReference>
<gene>
    <name evidence="1" type="ORF">CBW24_03205</name>
</gene>
<protein>
    <submittedName>
        <fullName evidence="1">Uncharacterized protein</fullName>
    </submittedName>
</protein>
<evidence type="ECO:0000313" key="1">
    <source>
        <dbReference type="EMBL" id="ATI41106.1"/>
    </source>
</evidence>
<proteinExistence type="predicted"/>
<dbReference type="KEGG" id="cmag:CBW24_03205"/>
<dbReference type="CDD" id="cd09117">
    <property type="entry name" value="PLDc_Bfil_DEXD_like"/>
    <property type="match status" value="1"/>
</dbReference>
<dbReference type="AlphaFoldDB" id="A0A291LWH9"/>